<dbReference type="EMBL" id="JABVED010000028">
    <property type="protein sequence ID" value="MBC6451351.1"/>
    <property type="molecule type" value="Genomic_DNA"/>
</dbReference>
<comment type="caution">
    <text evidence="1">The sequence shown here is derived from an EMBL/GenBank/DDBJ whole genome shotgun (WGS) entry which is preliminary data.</text>
</comment>
<accession>A0ABR7LF46</accession>
<evidence type="ECO:0000313" key="2">
    <source>
        <dbReference type="Proteomes" id="UP000734823"/>
    </source>
</evidence>
<keyword evidence="2" id="KW-1185">Reference proteome</keyword>
<dbReference type="RefSeq" id="WP_187224426.1">
    <property type="nucleotide sequence ID" value="NZ_JABVED010000028.1"/>
</dbReference>
<name>A0ABR7LF46_9PSEU</name>
<reference evidence="1 2" key="1">
    <citation type="submission" date="2020-06" db="EMBL/GenBank/DDBJ databases">
        <title>Actinokineospora xiongansis sp. nov., isolated from soil of Baiyangdian.</title>
        <authorList>
            <person name="Zhang X."/>
        </authorList>
    </citation>
    <scope>NUCLEOTIDE SEQUENCE [LARGE SCALE GENOMIC DNA]</scope>
    <source>
        <strain evidence="1 2">HBU206404</strain>
    </source>
</reference>
<proteinExistence type="predicted"/>
<dbReference type="Proteomes" id="UP000734823">
    <property type="component" value="Unassembled WGS sequence"/>
</dbReference>
<evidence type="ECO:0000313" key="1">
    <source>
        <dbReference type="EMBL" id="MBC6451351.1"/>
    </source>
</evidence>
<organism evidence="1 2">
    <name type="scientific">Actinokineospora xionganensis</name>
    <dbReference type="NCBI Taxonomy" id="2684470"/>
    <lineage>
        <taxon>Bacteria</taxon>
        <taxon>Bacillati</taxon>
        <taxon>Actinomycetota</taxon>
        <taxon>Actinomycetes</taxon>
        <taxon>Pseudonocardiales</taxon>
        <taxon>Pseudonocardiaceae</taxon>
        <taxon>Actinokineospora</taxon>
    </lineage>
</organism>
<gene>
    <name evidence="1" type="ORF">GPZ80_29750</name>
</gene>
<protein>
    <submittedName>
        <fullName evidence="1">Uncharacterized protein</fullName>
    </submittedName>
</protein>
<sequence>MIMESESAAKARHCGWIAGFGAGHVRVYGPTSVGTTDWVDLVPRWVDETRQRDAWRDGFTAGFWQRRHGDENSIVEPDDVLAFARQSAEEARRLSVTYSALVDADKAIEADKLRDERITPLREDALSYYQALDDWISQGGPLPRVWAAWGES</sequence>